<protein>
    <recommendedName>
        <fullName evidence="2">DUF4265 domain-containing protein</fullName>
    </recommendedName>
</protein>
<sequence>MPRLTVQGFGPDGDELRASAILDLALGDPVTATVRVGGPNGDVLRLAGVPVAVPGGSTDRFALDIRLPEAMNDTGMTWHELLGAMTHESGWRLSVSVADPAVGAARARHGIVTGAGIRESEANRAWGQWP</sequence>
<proteinExistence type="predicted"/>
<organism evidence="1">
    <name type="scientific">Streptomyces sp. R39</name>
    <dbReference type="NCBI Taxonomy" id="3238631"/>
    <lineage>
        <taxon>Bacteria</taxon>
        <taxon>Bacillati</taxon>
        <taxon>Actinomycetota</taxon>
        <taxon>Actinomycetes</taxon>
        <taxon>Kitasatosporales</taxon>
        <taxon>Streptomycetaceae</taxon>
        <taxon>Streptomyces</taxon>
    </lineage>
</organism>
<accession>A0AB39QW54</accession>
<reference evidence="1" key="1">
    <citation type="submission" date="2024-07" db="EMBL/GenBank/DDBJ databases">
        <authorList>
            <person name="Yu S.T."/>
        </authorList>
    </citation>
    <scope>NUCLEOTIDE SEQUENCE</scope>
    <source>
        <strain evidence="1">R39</strain>
    </source>
</reference>
<evidence type="ECO:0008006" key="2">
    <source>
        <dbReference type="Google" id="ProtNLM"/>
    </source>
</evidence>
<name>A0AB39QW54_9ACTN</name>
<gene>
    <name evidence="1" type="ORF">AB5J52_39575</name>
</gene>
<dbReference type="EMBL" id="CP163441">
    <property type="protein sequence ID" value="XDQ47880.1"/>
    <property type="molecule type" value="Genomic_DNA"/>
</dbReference>
<evidence type="ECO:0000313" key="1">
    <source>
        <dbReference type="EMBL" id="XDQ47880.1"/>
    </source>
</evidence>
<dbReference type="RefSeq" id="WP_369226738.1">
    <property type="nucleotide sequence ID" value="NZ_CP163441.1"/>
</dbReference>
<dbReference type="AlphaFoldDB" id="A0AB39QW54"/>